<evidence type="ECO:0000256" key="2">
    <source>
        <dbReference type="ARBA" id="ARBA00023002"/>
    </source>
</evidence>
<comment type="caution">
    <text evidence="4">The sequence shown here is derived from an EMBL/GenBank/DDBJ whole genome shotgun (WGS) entry which is preliminary data.</text>
</comment>
<dbReference type="EMBL" id="JBAWKS010000001">
    <property type="protein sequence ID" value="MEI4548426.1"/>
    <property type="molecule type" value="Genomic_DNA"/>
</dbReference>
<dbReference type="RefSeq" id="WP_336434388.1">
    <property type="nucleotide sequence ID" value="NZ_JBAWKS010000001.1"/>
</dbReference>
<dbReference type="Proteomes" id="UP001382455">
    <property type="component" value="Unassembled WGS sequence"/>
</dbReference>
<reference evidence="4 5" key="1">
    <citation type="submission" date="2023-12" db="EMBL/GenBank/DDBJ databases">
        <title>Friends and Foes: Symbiotic and Algicidal bacterial influence on Karenia brevis blooms.</title>
        <authorList>
            <person name="Fei C."/>
            <person name="Mohamed A.R."/>
            <person name="Booker A."/>
            <person name="Arshad M."/>
            <person name="Klass S."/>
            <person name="Ahn S."/>
            <person name="Gilbert P.M."/>
            <person name="Heil C.A."/>
            <person name="Martinez J.M."/>
            <person name="Amin S.A."/>
        </authorList>
    </citation>
    <scope>NUCLEOTIDE SEQUENCE [LARGE SCALE GENOMIC DNA]</scope>
    <source>
        <strain evidence="4 5">CE15</strain>
    </source>
</reference>
<organism evidence="4 5">
    <name type="scientific">Pseudoalteromonas spongiae</name>
    <dbReference type="NCBI Taxonomy" id="298657"/>
    <lineage>
        <taxon>Bacteria</taxon>
        <taxon>Pseudomonadati</taxon>
        <taxon>Pseudomonadota</taxon>
        <taxon>Gammaproteobacteria</taxon>
        <taxon>Alteromonadales</taxon>
        <taxon>Pseudoalteromonadaceae</taxon>
        <taxon>Pseudoalteromonas</taxon>
    </lineage>
</organism>
<name>A0ABU8EQ99_9GAMM</name>
<sequence length="345" mass="39315">MKAIKKIVKQAILINQKLLWPLASKSPLLSRLYYCFFDSAFGFEQQALLKAKIQYFSNKGVQQETSSLLRRNIHRLEKGLIMEPRREIFALEYIAETVEVYLVACQRKTFSTSELNWAYSVLSEYFEVVSVTNKIVANASCRFNSIEIRNSAVCKPYTSEKRQHHTVGYDEFLNLSKARRSTRWFLNASVEKEKLTKMVAIASQAPSACNRQPFEFLIIEGDKFRKQVAKLPGGTVGFSDNIPCLIAVVGDQSYYPMDRDRHVIYIDSGLASMQLMLAAETLGLSSCAINWPELEKSDKKICKLLKLPQYKRVVMFIAVGYAKPSGGIPFSEKKSAEHLIKYIKE</sequence>
<keyword evidence="2" id="KW-0560">Oxidoreductase</keyword>
<accession>A0ABU8EQ99</accession>
<comment type="similarity">
    <text evidence="1">Belongs to the nitroreductase family.</text>
</comment>
<dbReference type="SUPFAM" id="SSF55469">
    <property type="entry name" value="FMN-dependent nitroreductase-like"/>
    <property type="match status" value="1"/>
</dbReference>
<dbReference type="Pfam" id="PF00881">
    <property type="entry name" value="Nitroreductase"/>
    <property type="match status" value="1"/>
</dbReference>
<gene>
    <name evidence="4" type="ORF">WAE96_01730</name>
</gene>
<dbReference type="InterPro" id="IPR000415">
    <property type="entry name" value="Nitroreductase-like"/>
</dbReference>
<proteinExistence type="inferred from homology"/>
<evidence type="ECO:0000313" key="5">
    <source>
        <dbReference type="Proteomes" id="UP001382455"/>
    </source>
</evidence>
<feature type="domain" description="Nitroreductase" evidence="3">
    <location>
        <begin position="177"/>
        <end position="321"/>
    </location>
</feature>
<dbReference type="PANTHER" id="PTHR43673:SF10">
    <property type="entry name" value="NADH DEHYDROGENASE_NAD(P)H NITROREDUCTASE XCC3605-RELATED"/>
    <property type="match status" value="1"/>
</dbReference>
<evidence type="ECO:0000256" key="1">
    <source>
        <dbReference type="ARBA" id="ARBA00007118"/>
    </source>
</evidence>
<dbReference type="Gene3D" id="3.40.109.10">
    <property type="entry name" value="NADH Oxidase"/>
    <property type="match status" value="1"/>
</dbReference>
<keyword evidence="5" id="KW-1185">Reference proteome</keyword>
<evidence type="ECO:0000313" key="4">
    <source>
        <dbReference type="EMBL" id="MEI4548426.1"/>
    </source>
</evidence>
<dbReference type="InterPro" id="IPR029479">
    <property type="entry name" value="Nitroreductase"/>
</dbReference>
<dbReference type="CDD" id="cd02062">
    <property type="entry name" value="Nitro_FMN_reductase"/>
    <property type="match status" value="1"/>
</dbReference>
<dbReference type="PANTHER" id="PTHR43673">
    <property type="entry name" value="NAD(P)H NITROREDUCTASE YDGI-RELATED"/>
    <property type="match status" value="1"/>
</dbReference>
<protein>
    <submittedName>
        <fullName evidence="4">Nitroreductase family protein</fullName>
    </submittedName>
</protein>
<evidence type="ECO:0000259" key="3">
    <source>
        <dbReference type="Pfam" id="PF00881"/>
    </source>
</evidence>